<feature type="compositionally biased region" description="Basic residues" evidence="1">
    <location>
        <begin position="82"/>
        <end position="91"/>
    </location>
</feature>
<evidence type="ECO:0000256" key="1">
    <source>
        <dbReference type="SAM" id="MobiDB-lite"/>
    </source>
</evidence>
<feature type="compositionally biased region" description="Acidic residues" evidence="1">
    <location>
        <begin position="65"/>
        <end position="78"/>
    </location>
</feature>
<protein>
    <submittedName>
        <fullName evidence="2">Uncharacterized protein</fullName>
    </submittedName>
</protein>
<gene>
    <name evidence="2" type="ORF">EZS28_030431</name>
</gene>
<accession>A0A5J4UVD0</accession>
<organism evidence="2 3">
    <name type="scientific">Streblomastix strix</name>
    <dbReference type="NCBI Taxonomy" id="222440"/>
    <lineage>
        <taxon>Eukaryota</taxon>
        <taxon>Metamonada</taxon>
        <taxon>Preaxostyla</taxon>
        <taxon>Oxymonadida</taxon>
        <taxon>Streblomastigidae</taxon>
        <taxon>Streblomastix</taxon>
    </lineage>
</organism>
<evidence type="ECO:0000313" key="3">
    <source>
        <dbReference type="Proteomes" id="UP000324800"/>
    </source>
</evidence>
<sequence>MNETNGLREPKESHNSFGSTSNYGKQIKIFNDGYKGPKVLTLAQQNKLLAIHPTPKLVDSRLMQMDDDDNTDEQDDDGVAIKKIKKKGRKN</sequence>
<feature type="compositionally biased region" description="Basic and acidic residues" evidence="1">
    <location>
        <begin position="1"/>
        <end position="14"/>
    </location>
</feature>
<evidence type="ECO:0000313" key="2">
    <source>
        <dbReference type="EMBL" id="KAA6374042.1"/>
    </source>
</evidence>
<dbReference type="AlphaFoldDB" id="A0A5J4UVD0"/>
<feature type="region of interest" description="Disordered" evidence="1">
    <location>
        <begin position="1"/>
        <end position="23"/>
    </location>
</feature>
<reference evidence="2 3" key="1">
    <citation type="submission" date="2019-03" db="EMBL/GenBank/DDBJ databases">
        <title>Single cell metagenomics reveals metabolic interactions within the superorganism composed of flagellate Streblomastix strix and complex community of Bacteroidetes bacteria on its surface.</title>
        <authorList>
            <person name="Treitli S.C."/>
            <person name="Kolisko M."/>
            <person name="Husnik F."/>
            <person name="Keeling P."/>
            <person name="Hampl V."/>
        </authorList>
    </citation>
    <scope>NUCLEOTIDE SEQUENCE [LARGE SCALE GENOMIC DNA]</scope>
    <source>
        <strain evidence="2">ST1C</strain>
    </source>
</reference>
<name>A0A5J4UVD0_9EUKA</name>
<feature type="region of interest" description="Disordered" evidence="1">
    <location>
        <begin position="61"/>
        <end position="91"/>
    </location>
</feature>
<dbReference type="EMBL" id="SNRW01012270">
    <property type="protein sequence ID" value="KAA6374042.1"/>
    <property type="molecule type" value="Genomic_DNA"/>
</dbReference>
<comment type="caution">
    <text evidence="2">The sequence shown here is derived from an EMBL/GenBank/DDBJ whole genome shotgun (WGS) entry which is preliminary data.</text>
</comment>
<proteinExistence type="predicted"/>
<dbReference type="Proteomes" id="UP000324800">
    <property type="component" value="Unassembled WGS sequence"/>
</dbReference>